<dbReference type="Proteomes" id="UP000796880">
    <property type="component" value="Unassembled WGS sequence"/>
</dbReference>
<dbReference type="Gene3D" id="3.30.565.10">
    <property type="entry name" value="Histidine kinase-like ATPase, C-terminal domain"/>
    <property type="match status" value="1"/>
</dbReference>
<keyword evidence="1" id="KW-0175">Coiled coil</keyword>
<keyword evidence="3" id="KW-1185">Reference proteome</keyword>
<dbReference type="InterPro" id="IPR036890">
    <property type="entry name" value="HATPase_C_sf"/>
</dbReference>
<accession>A0A8K0DKJ0</accession>
<evidence type="ECO:0000256" key="1">
    <source>
        <dbReference type="SAM" id="Coils"/>
    </source>
</evidence>
<dbReference type="SUPFAM" id="SSF55874">
    <property type="entry name" value="ATPase domain of HSP90 chaperone/DNA topoisomerase II/histidine kinase"/>
    <property type="match status" value="1"/>
</dbReference>
<dbReference type="OrthoDB" id="10036779at2759"/>
<feature type="coiled-coil region" evidence="1">
    <location>
        <begin position="1219"/>
        <end position="1246"/>
    </location>
</feature>
<comment type="caution">
    <text evidence="2">The sequence shown here is derived from an EMBL/GenBank/DDBJ whole genome shotgun (WGS) entry which is preliminary data.</text>
</comment>
<sequence>MSSERGKKRRLMDDDDEKVYRFKILLPDGIAVVLNIRDPPHPKLLLMDFIELVKVEYFRVQRHSKFANRRTPINWKGGGLYLEDANDVKMKHAVNLEKFKPHKCHILRLHDGSGQFAQTFENMWDLTPDTDLLNELPEEYTFETALADLIDNSLQAVWSNDENDRRLISVDVSEDIIRIFDTGPGMDGSDKNSIVKWGKMGASLHRSSKGHAIGGKPPYLKPFFGMFGYGGPIASMHLGRHALVSSKTKESQKVYQLHLEREALLNNSGSEHTWKTKGGIRNPLEDELKNARHGSFTKVEIFEPRIKCLDVFQLQCKLKDIYFPYIQCDEGGTLTPIEFQVNGVDLAEVEGGEVAVTNLHSCNGENFVLQLHFLSNQESEISSQGSRAYLEANARLKCVYFPVVKGKENIERILEKLEHEGCRIPENYETFSRVSIRRLGRLLPDARWAWLPFMEFKHKKGDKAHLLKMCCQRVKCFIETDAGFNPTPSKTDLAHHNPFTTALRNFGNKFPEKEKGITVKIYRGGKLLNPLQVEREYQDWILSMHDQHDEETEHGEDQPVVVVSPANKKAIHISSDVIRVHKALNRKGVMWKSGQKIKILKGACAGVHKNNVYATIDCFVLEGLEGDSGGGSRIICRPLGIAKESGCILSETDGETNIDVRNSLSIPITVIDSGKCIAIESIEWEYQLVKWHQKSPSTIDLLSEMHCRDLEVDGALPINSYAGTVLPKETVAVVRPASYVSSSASKNLDQKHIFKSNLEMSMQVNFRGAAQDRDNVEHIYSVRLKPSSRKGIQGLYVFPLRCKLPSFDRAGIYTFTFSLIDSSCKTCERTVLIKASDKVGSWRFLSNNQSQPYTVRVGSTFQPLPVACYDIYGNQIPFTSNPEVMLKIQTSEVVIAHVKKLKTSLSASKMTLKVENVLIESSELDKIRPTYAASVIIYTQDESLSVSTECQVVPGCLHHVEVQCPYLENQLLPGCTVKEFKLEMFDNYGNHVKKDLDVQLKMEGFFLQDQLGLERKVDNDGYIDLSGLLKVTAGYGKDVSLSVLSGKKVVLKKEYQIEKRELRMVSKVPELVAAGTQLENIIFEVVNSEGGVDETIHNEEKNGQSHLLTIKAESCNSEDLIRYTFKHGRCIVLSIPLPHKGGAFCFVASHSRHPELSLSVEVSVTQTVKSEYDEIQCPWSDGKTLLVQDSPSLEKVESFMVSCVNDGKEDDIYKIGLQIGEMEKNLDKLNVDKAEIEEVLQKFQATIVPSLLNMSNELFTKEELMKQIESIGNSAAAIFCQLSREGPFRELHNHFMGDIVGLVALLGRVNSTKLSRVLSEYLGVDKMLAVVTRTFAAVGALEKYEQNGEVDRRNALYAEAAARGKTINGRFLVICLDEIRPYVGELEGSDPRKKLALENPKLADGATPRGFMGYAVNMVDLDINHLYTKTSAGHGLRETLLYDLFGELHVYETREDMIAARACCSRRGAVSLDGGILQKSGVISLGYGDGGICFPVETNNNIHMTSEDMELMKYIEVGKSRLRRIEDDIGKLTIKRDRYLKKFERKKKKFNELMNKYDSFKEN</sequence>
<dbReference type="Pfam" id="PF13589">
    <property type="entry name" value="HATPase_c_3"/>
    <property type="match status" value="1"/>
</dbReference>
<gene>
    <name evidence="2" type="ORF">FNV43_RR23914</name>
</gene>
<protein>
    <submittedName>
        <fullName evidence="2">Uncharacterized protein</fullName>
    </submittedName>
</protein>
<reference evidence="2" key="1">
    <citation type="submission" date="2020-03" db="EMBL/GenBank/DDBJ databases">
        <title>A high-quality chromosome-level genome assembly of a woody plant with both climbing and erect habits, Rhamnella rubrinervis.</title>
        <authorList>
            <person name="Lu Z."/>
            <person name="Yang Y."/>
            <person name="Zhu X."/>
            <person name="Sun Y."/>
        </authorList>
    </citation>
    <scope>NUCLEOTIDE SEQUENCE</scope>
    <source>
        <strain evidence="2">BYM</strain>
        <tissue evidence="2">Leaf</tissue>
    </source>
</reference>
<dbReference type="EMBL" id="VOIH02000011">
    <property type="protein sequence ID" value="KAF3432812.1"/>
    <property type="molecule type" value="Genomic_DNA"/>
</dbReference>
<dbReference type="PANTHER" id="PTHR33566:SF1">
    <property type="entry name" value="EN_SPM-LIKE TRANSPOSON-RELATED"/>
    <property type="match status" value="1"/>
</dbReference>
<feature type="coiled-coil region" evidence="1">
    <location>
        <begin position="1536"/>
        <end position="1563"/>
    </location>
</feature>
<name>A0A8K0DKJ0_9ROSA</name>
<organism evidence="2 3">
    <name type="scientific">Rhamnella rubrinervis</name>
    <dbReference type="NCBI Taxonomy" id="2594499"/>
    <lineage>
        <taxon>Eukaryota</taxon>
        <taxon>Viridiplantae</taxon>
        <taxon>Streptophyta</taxon>
        <taxon>Embryophyta</taxon>
        <taxon>Tracheophyta</taxon>
        <taxon>Spermatophyta</taxon>
        <taxon>Magnoliopsida</taxon>
        <taxon>eudicotyledons</taxon>
        <taxon>Gunneridae</taxon>
        <taxon>Pentapetalae</taxon>
        <taxon>rosids</taxon>
        <taxon>fabids</taxon>
        <taxon>Rosales</taxon>
        <taxon>Rhamnaceae</taxon>
        <taxon>rhamnoid group</taxon>
        <taxon>Rhamneae</taxon>
        <taxon>Rhamnella</taxon>
    </lineage>
</organism>
<evidence type="ECO:0000313" key="2">
    <source>
        <dbReference type="EMBL" id="KAF3432812.1"/>
    </source>
</evidence>
<dbReference type="PANTHER" id="PTHR33566">
    <property type="entry name" value="EN/SPM-LIKE TRANSPOSON-RELATED"/>
    <property type="match status" value="1"/>
</dbReference>
<evidence type="ECO:0000313" key="3">
    <source>
        <dbReference type="Proteomes" id="UP000796880"/>
    </source>
</evidence>
<proteinExistence type="predicted"/>